<evidence type="ECO:0000313" key="4">
    <source>
        <dbReference type="Proteomes" id="UP000179807"/>
    </source>
</evidence>
<dbReference type="AlphaFoldDB" id="A0A1J4JF26"/>
<dbReference type="InterPro" id="IPR006626">
    <property type="entry name" value="PbH1"/>
</dbReference>
<name>A0A1J4JF26_9EUKA</name>
<feature type="domain" description="Right handed beta helix" evidence="2">
    <location>
        <begin position="6"/>
        <end position="151"/>
    </location>
</feature>
<dbReference type="SMART" id="SM00710">
    <property type="entry name" value="PbH1"/>
    <property type="match status" value="9"/>
</dbReference>
<sequence>MDNAKLEAENCEISGSHNPACMAASSTAIYLKNTQLFNSKTFGVLAKENAFVYLDGCTLRDNQSNGCALSDNACAYIKNSTFSKNMTGFETTATSHCILEKCQFSSCTGCGVCATGDGADVLIVDSTFTSCDIAGIKAASGSKFRTQNNKFIDIGDNVMMISHNDSIIRSENDVFEGKALAAIASFAEGQVIAKNVKINHCTNTGILAYEKGKITVDVAEINDCANPAIQVRDLSHIIFHKITVNRCNSVGFLISNVTGEIVECKSMNCKTIGAEIGETDNLKVIKCDFTNNKIAGASVHDRIGVTFRECNFNNNGTIGIDASGDNCKPTFTLCHFNKNPEAGVNVIRGAQPTFQHCNIDENLKIGLGSNESTPTLNDCMIQKNSQAGISIYGASKAYFTRCTFDSNGSFGGQVHMPGTYCKLVDCKVVNHTKSISFIISNSGKLRCVNTQFNNANHPHFEITDKGKLSMNRCDVGPTLSGTGLQVHDHGILKMKNTKIHDQNKIGMMVGSLGTAEILDGCIIEKSSQVGIVIMDKTKTTIRGATLNANGNFALQATGGEVSVEQCTIMNHNQVGLFATKAAKLNYSGNKFVNNGAKDVLIQ</sequence>
<dbReference type="InterPro" id="IPR011050">
    <property type="entry name" value="Pectin_lyase_fold/virulence"/>
</dbReference>
<gene>
    <name evidence="3" type="ORF">TRFO_09565</name>
</gene>
<evidence type="ECO:0000313" key="3">
    <source>
        <dbReference type="EMBL" id="OHS97281.1"/>
    </source>
</evidence>
<proteinExistence type="predicted"/>
<protein>
    <recommendedName>
        <fullName evidence="2">Right handed beta helix domain-containing protein</fullName>
    </recommendedName>
</protein>
<organism evidence="3 4">
    <name type="scientific">Tritrichomonas foetus</name>
    <dbReference type="NCBI Taxonomy" id="1144522"/>
    <lineage>
        <taxon>Eukaryota</taxon>
        <taxon>Metamonada</taxon>
        <taxon>Parabasalia</taxon>
        <taxon>Tritrichomonadida</taxon>
        <taxon>Tritrichomonadidae</taxon>
        <taxon>Tritrichomonas</taxon>
    </lineage>
</organism>
<evidence type="ECO:0000259" key="2">
    <source>
        <dbReference type="Pfam" id="PF13229"/>
    </source>
</evidence>
<dbReference type="InterPro" id="IPR039448">
    <property type="entry name" value="Beta_helix"/>
</dbReference>
<feature type="domain" description="Right handed beta helix" evidence="2">
    <location>
        <begin position="275"/>
        <end position="427"/>
    </location>
</feature>
<dbReference type="RefSeq" id="XP_068350418.1">
    <property type="nucleotide sequence ID" value="XM_068494932.1"/>
</dbReference>
<dbReference type="Proteomes" id="UP000179807">
    <property type="component" value="Unassembled WGS sequence"/>
</dbReference>
<dbReference type="InterPro" id="IPR051550">
    <property type="entry name" value="SCF-Subunits/Alg-Epimerases"/>
</dbReference>
<accession>A0A1J4JF26</accession>
<evidence type="ECO:0000256" key="1">
    <source>
        <dbReference type="ARBA" id="ARBA00022737"/>
    </source>
</evidence>
<dbReference type="Pfam" id="PF13229">
    <property type="entry name" value="Beta_helix"/>
    <property type="match status" value="3"/>
</dbReference>
<comment type="caution">
    <text evidence="3">The sequence shown here is derived from an EMBL/GenBank/DDBJ whole genome shotgun (WGS) entry which is preliminary data.</text>
</comment>
<dbReference type="EMBL" id="MLAK01001126">
    <property type="protein sequence ID" value="OHS97281.1"/>
    <property type="molecule type" value="Genomic_DNA"/>
</dbReference>
<dbReference type="GeneID" id="94829636"/>
<dbReference type="SUPFAM" id="SSF51126">
    <property type="entry name" value="Pectin lyase-like"/>
    <property type="match status" value="3"/>
</dbReference>
<dbReference type="VEuPathDB" id="TrichDB:TRFO_09565"/>
<dbReference type="PANTHER" id="PTHR22990:SF15">
    <property type="entry name" value="F-BOX ONLY PROTEIN 10"/>
    <property type="match status" value="1"/>
</dbReference>
<dbReference type="PANTHER" id="PTHR22990">
    <property type="entry name" value="F-BOX ONLY PROTEIN"/>
    <property type="match status" value="1"/>
</dbReference>
<dbReference type="InterPro" id="IPR012334">
    <property type="entry name" value="Pectin_lyas_fold"/>
</dbReference>
<reference evidence="3" key="1">
    <citation type="submission" date="2016-10" db="EMBL/GenBank/DDBJ databases">
        <authorList>
            <person name="Benchimol M."/>
            <person name="Almeida L.G."/>
            <person name="Vasconcelos A.T."/>
            <person name="Perreira-Neves A."/>
            <person name="Rosa I.A."/>
            <person name="Tasca T."/>
            <person name="Bogo M.R."/>
            <person name="de Souza W."/>
        </authorList>
    </citation>
    <scope>NUCLEOTIDE SEQUENCE [LARGE SCALE GENOMIC DNA]</scope>
    <source>
        <strain evidence="3">K</strain>
    </source>
</reference>
<keyword evidence="4" id="KW-1185">Reference proteome</keyword>
<keyword evidence="1" id="KW-0677">Repeat</keyword>
<feature type="domain" description="Right handed beta helix" evidence="2">
    <location>
        <begin position="481"/>
        <end position="595"/>
    </location>
</feature>
<dbReference type="Gene3D" id="2.160.20.10">
    <property type="entry name" value="Single-stranded right-handed beta-helix, Pectin lyase-like"/>
    <property type="match status" value="3"/>
</dbReference>